<name>A0A1I7V891_LOALO</name>
<evidence type="ECO:0000313" key="2">
    <source>
        <dbReference type="Proteomes" id="UP000095285"/>
    </source>
</evidence>
<keyword evidence="2" id="KW-1185">Reference proteome</keyword>
<dbReference type="InterPro" id="IPR040676">
    <property type="entry name" value="DUF5641"/>
</dbReference>
<accession>A0A1I7V891</accession>
<feature type="domain" description="DUF5641" evidence="1">
    <location>
        <begin position="63"/>
        <end position="118"/>
    </location>
</feature>
<evidence type="ECO:0000313" key="3">
    <source>
        <dbReference type="WBParaSite" id="EN70_10946"/>
    </source>
</evidence>
<reference evidence="3" key="2">
    <citation type="submission" date="2016-11" db="UniProtKB">
        <authorList>
            <consortium name="WormBaseParasite"/>
        </authorList>
    </citation>
    <scope>IDENTIFICATION</scope>
</reference>
<dbReference type="Gene3D" id="3.30.420.10">
    <property type="entry name" value="Ribonuclease H-like superfamily/Ribonuclease H"/>
    <property type="match status" value="1"/>
</dbReference>
<dbReference type="Proteomes" id="UP000095285">
    <property type="component" value="Unassembled WGS sequence"/>
</dbReference>
<evidence type="ECO:0000259" key="1">
    <source>
        <dbReference type="Pfam" id="PF18701"/>
    </source>
</evidence>
<protein>
    <submittedName>
        <fullName evidence="3">DUF5641 domain-containing protein</fullName>
    </submittedName>
</protein>
<dbReference type="AlphaFoldDB" id="A0A1I7V891"/>
<sequence length="121" mass="14264">MEQETQLTEFLARYGMKWRNIIPKASWSRGVYERIIGITKGTLRKDDYIPHKLSTHEKLIKYWASTTITLDTFWEIWKEEYLTSLRKRTQVEHKSPRSVEIRAPIEGEIALVNESNAPRGT</sequence>
<dbReference type="WBParaSite" id="EN70_10946">
    <property type="protein sequence ID" value="EN70_10946"/>
    <property type="gene ID" value="EN70_10946"/>
</dbReference>
<organism evidence="2 3">
    <name type="scientific">Loa loa</name>
    <name type="common">Eye worm</name>
    <name type="synonym">Filaria loa</name>
    <dbReference type="NCBI Taxonomy" id="7209"/>
    <lineage>
        <taxon>Eukaryota</taxon>
        <taxon>Metazoa</taxon>
        <taxon>Ecdysozoa</taxon>
        <taxon>Nematoda</taxon>
        <taxon>Chromadorea</taxon>
        <taxon>Rhabditida</taxon>
        <taxon>Spirurina</taxon>
        <taxon>Spiruromorpha</taxon>
        <taxon>Filarioidea</taxon>
        <taxon>Onchocercidae</taxon>
        <taxon>Loa</taxon>
    </lineage>
</organism>
<dbReference type="GO" id="GO:0003676">
    <property type="term" value="F:nucleic acid binding"/>
    <property type="evidence" value="ECO:0007669"/>
    <property type="project" value="InterPro"/>
</dbReference>
<dbReference type="Pfam" id="PF18701">
    <property type="entry name" value="DUF5641"/>
    <property type="match status" value="1"/>
</dbReference>
<reference evidence="2" key="1">
    <citation type="submission" date="2012-04" db="EMBL/GenBank/DDBJ databases">
        <title>The Genome Sequence of Loa loa.</title>
        <authorList>
            <consortium name="The Broad Institute Genome Sequencing Platform"/>
            <consortium name="Broad Institute Genome Sequencing Center for Infectious Disease"/>
            <person name="Nutman T.B."/>
            <person name="Fink D.L."/>
            <person name="Russ C."/>
            <person name="Young S."/>
            <person name="Zeng Q."/>
            <person name="Gargeya S."/>
            <person name="Alvarado L."/>
            <person name="Berlin A."/>
            <person name="Chapman S.B."/>
            <person name="Chen Z."/>
            <person name="Freedman E."/>
            <person name="Gellesch M."/>
            <person name="Goldberg J."/>
            <person name="Griggs A."/>
            <person name="Gujja S."/>
            <person name="Heilman E.R."/>
            <person name="Heiman D."/>
            <person name="Howarth C."/>
            <person name="Mehta T."/>
            <person name="Neiman D."/>
            <person name="Pearson M."/>
            <person name="Roberts A."/>
            <person name="Saif S."/>
            <person name="Shea T."/>
            <person name="Shenoy N."/>
            <person name="Sisk P."/>
            <person name="Stolte C."/>
            <person name="Sykes S."/>
            <person name="White J."/>
            <person name="Yandava C."/>
            <person name="Haas B."/>
            <person name="Henn M.R."/>
            <person name="Nusbaum C."/>
            <person name="Birren B."/>
        </authorList>
    </citation>
    <scope>NUCLEOTIDE SEQUENCE [LARGE SCALE GENOMIC DNA]</scope>
</reference>
<proteinExistence type="predicted"/>
<dbReference type="InterPro" id="IPR036397">
    <property type="entry name" value="RNaseH_sf"/>
</dbReference>